<dbReference type="KEGG" id="psoj:PHYSODRAFT_527717"/>
<organism evidence="2 3">
    <name type="scientific">Phytophthora sojae (strain P6497)</name>
    <name type="common">Soybean stem and root rot agent</name>
    <name type="synonym">Phytophthora megasperma f. sp. glycines</name>
    <dbReference type="NCBI Taxonomy" id="1094619"/>
    <lineage>
        <taxon>Eukaryota</taxon>
        <taxon>Sar</taxon>
        <taxon>Stramenopiles</taxon>
        <taxon>Oomycota</taxon>
        <taxon>Peronosporomycetes</taxon>
        <taxon>Peronosporales</taxon>
        <taxon>Peronosporaceae</taxon>
        <taxon>Phytophthora</taxon>
    </lineage>
</organism>
<reference evidence="2 3" key="1">
    <citation type="journal article" date="2006" name="Science">
        <title>Phytophthora genome sequences uncover evolutionary origins and mechanisms of pathogenesis.</title>
        <authorList>
            <person name="Tyler B.M."/>
            <person name="Tripathy S."/>
            <person name="Zhang X."/>
            <person name="Dehal P."/>
            <person name="Jiang R.H."/>
            <person name="Aerts A."/>
            <person name="Arredondo F.D."/>
            <person name="Baxter L."/>
            <person name="Bensasson D."/>
            <person name="Beynon J.L."/>
            <person name="Chapman J."/>
            <person name="Damasceno C.M."/>
            <person name="Dorrance A.E."/>
            <person name="Dou D."/>
            <person name="Dickerman A.W."/>
            <person name="Dubchak I.L."/>
            <person name="Garbelotto M."/>
            <person name="Gijzen M."/>
            <person name="Gordon S.G."/>
            <person name="Govers F."/>
            <person name="Grunwald N.J."/>
            <person name="Huang W."/>
            <person name="Ivors K.L."/>
            <person name="Jones R.W."/>
            <person name="Kamoun S."/>
            <person name="Krampis K."/>
            <person name="Lamour K.H."/>
            <person name="Lee M.K."/>
            <person name="McDonald W.H."/>
            <person name="Medina M."/>
            <person name="Meijer H.J."/>
            <person name="Nordberg E.K."/>
            <person name="Maclean D.J."/>
            <person name="Ospina-Giraldo M.D."/>
            <person name="Morris P.F."/>
            <person name="Phuntumart V."/>
            <person name="Putnam N.H."/>
            <person name="Rash S."/>
            <person name="Rose J.K."/>
            <person name="Sakihama Y."/>
            <person name="Salamov A.A."/>
            <person name="Savidor A."/>
            <person name="Scheuring C.F."/>
            <person name="Smith B.M."/>
            <person name="Sobral B.W."/>
            <person name="Terry A."/>
            <person name="Torto-Alalibo T.A."/>
            <person name="Win J."/>
            <person name="Xu Z."/>
            <person name="Zhang H."/>
            <person name="Grigoriev I.V."/>
            <person name="Rokhsar D.S."/>
            <person name="Boore J.L."/>
        </authorList>
    </citation>
    <scope>NUCLEOTIDE SEQUENCE [LARGE SCALE GENOMIC DNA]</scope>
    <source>
        <strain evidence="2 3">P6497</strain>
    </source>
</reference>
<protein>
    <submittedName>
        <fullName evidence="2">Uncharacterized protein</fullName>
    </submittedName>
</protein>
<dbReference type="EMBL" id="JH159161">
    <property type="protein sequence ID" value="EGZ07882.1"/>
    <property type="molecule type" value="Genomic_DNA"/>
</dbReference>
<feature type="non-terminal residue" evidence="2">
    <location>
        <position position="137"/>
    </location>
</feature>
<dbReference type="InterPro" id="IPR036537">
    <property type="entry name" value="Adaptor_Cbl_N_dom_sf"/>
</dbReference>
<evidence type="ECO:0000313" key="3">
    <source>
        <dbReference type="Proteomes" id="UP000002640"/>
    </source>
</evidence>
<name>G5A7K6_PHYSP</name>
<keyword evidence="3" id="KW-1185">Reference proteome</keyword>
<sequence length="137" mass="15870">MSKLVSSLLCDFVVPVVGGSLFEALSATATLCGEMKENEAMCRRVYERLRFVYDELQKCSDASSLRESRVLAMYGSAIAQFLSFLESHSRKRLLRRLIESARMADRIQDFHKEIDELFKVLSIVHMTEMSAWRHEWE</sequence>
<evidence type="ECO:0000313" key="2">
    <source>
        <dbReference type="EMBL" id="EGZ07882.1"/>
    </source>
</evidence>
<feature type="chain" id="PRO_5003473045" evidence="1">
    <location>
        <begin position="19"/>
        <end position="137"/>
    </location>
</feature>
<dbReference type="SMR" id="G5A7K6"/>
<dbReference type="RefSeq" id="XP_009536054.1">
    <property type="nucleotide sequence ID" value="XM_009537759.1"/>
</dbReference>
<accession>G5A7K6</accession>
<dbReference type="CDD" id="cd21037">
    <property type="entry name" value="MLKL_NTD"/>
    <property type="match status" value="1"/>
</dbReference>
<feature type="signal peptide" evidence="1">
    <location>
        <begin position="1"/>
        <end position="18"/>
    </location>
</feature>
<dbReference type="AlphaFoldDB" id="G5A7K6"/>
<dbReference type="OMA" id="KENEAMC"/>
<proteinExistence type="predicted"/>
<dbReference type="GeneID" id="20661165"/>
<dbReference type="InParanoid" id="G5A7K6"/>
<keyword evidence="1" id="KW-0732">Signal</keyword>
<evidence type="ECO:0000256" key="1">
    <source>
        <dbReference type="SAM" id="SignalP"/>
    </source>
</evidence>
<dbReference type="Gene3D" id="1.20.930.20">
    <property type="entry name" value="Adaptor protein Cbl, N-terminal domain"/>
    <property type="match status" value="1"/>
</dbReference>
<dbReference type="Proteomes" id="UP000002640">
    <property type="component" value="Unassembled WGS sequence"/>
</dbReference>
<dbReference type="GO" id="GO:0007166">
    <property type="term" value="P:cell surface receptor signaling pathway"/>
    <property type="evidence" value="ECO:0007669"/>
    <property type="project" value="InterPro"/>
</dbReference>
<dbReference type="InterPro" id="IPR059179">
    <property type="entry name" value="MLKL-like_MCAfunc"/>
</dbReference>
<gene>
    <name evidence="2" type="ORF">PHYSODRAFT_527717</name>
</gene>